<name>A0A915L3U5_ROMCU</name>
<evidence type="ECO:0000313" key="2">
    <source>
        <dbReference type="Proteomes" id="UP000887565"/>
    </source>
</evidence>
<dbReference type="InterPro" id="IPR011009">
    <property type="entry name" value="Kinase-like_dom_sf"/>
</dbReference>
<dbReference type="WBParaSite" id="nRc.2.0.1.t45411-RA">
    <property type="protein sequence ID" value="nRc.2.0.1.t45411-RA"/>
    <property type="gene ID" value="nRc.2.0.1.g45411"/>
</dbReference>
<dbReference type="SUPFAM" id="SSF56112">
    <property type="entry name" value="Protein kinase-like (PK-like)"/>
    <property type="match status" value="1"/>
</dbReference>
<dbReference type="InterPro" id="IPR001245">
    <property type="entry name" value="Ser-Thr/Tyr_kinase_cat_dom"/>
</dbReference>
<dbReference type="Gene3D" id="1.10.510.10">
    <property type="entry name" value="Transferase(Phosphotransferase) domain 1"/>
    <property type="match status" value="1"/>
</dbReference>
<sequence>EYISQNGFVHRDLAARNVLVDEDHNVKVNSLSLFSVPFVFLYLLFTKVCDFGLCRELESDQLYYTSKGGKLPVKWMALESITEYKFTVASDVWSFGILLFELFTLGNVPYPGIDAKLMECYLSSGKRIAKPENCTDEL</sequence>
<dbReference type="AlphaFoldDB" id="A0A915L3U5"/>
<dbReference type="GO" id="GO:0005524">
    <property type="term" value="F:ATP binding"/>
    <property type="evidence" value="ECO:0007669"/>
    <property type="project" value="InterPro"/>
</dbReference>
<evidence type="ECO:0000313" key="3">
    <source>
        <dbReference type="WBParaSite" id="nRc.2.0.1.t45411-RA"/>
    </source>
</evidence>
<accession>A0A915L3U5</accession>
<dbReference type="InterPro" id="IPR050122">
    <property type="entry name" value="RTK"/>
</dbReference>
<dbReference type="PROSITE" id="PS00109">
    <property type="entry name" value="PROTEIN_KINASE_TYR"/>
    <property type="match status" value="1"/>
</dbReference>
<feature type="domain" description="Protein kinase" evidence="1">
    <location>
        <begin position="1"/>
        <end position="138"/>
    </location>
</feature>
<keyword evidence="2" id="KW-1185">Reference proteome</keyword>
<dbReference type="PROSITE" id="PS50011">
    <property type="entry name" value="PROTEIN_KINASE_DOM"/>
    <property type="match status" value="1"/>
</dbReference>
<dbReference type="GO" id="GO:0005886">
    <property type="term" value="C:plasma membrane"/>
    <property type="evidence" value="ECO:0007669"/>
    <property type="project" value="TreeGrafter"/>
</dbReference>
<organism evidence="2 3">
    <name type="scientific">Romanomermis culicivorax</name>
    <name type="common">Nematode worm</name>
    <dbReference type="NCBI Taxonomy" id="13658"/>
    <lineage>
        <taxon>Eukaryota</taxon>
        <taxon>Metazoa</taxon>
        <taxon>Ecdysozoa</taxon>
        <taxon>Nematoda</taxon>
        <taxon>Enoplea</taxon>
        <taxon>Dorylaimia</taxon>
        <taxon>Mermithida</taxon>
        <taxon>Mermithoidea</taxon>
        <taxon>Mermithidae</taxon>
        <taxon>Romanomermis</taxon>
    </lineage>
</organism>
<protein>
    <submittedName>
        <fullName evidence="3">Protein kinase domain-containing protein</fullName>
    </submittedName>
</protein>
<dbReference type="Proteomes" id="UP000887565">
    <property type="component" value="Unplaced"/>
</dbReference>
<reference evidence="3" key="1">
    <citation type="submission" date="2022-11" db="UniProtKB">
        <authorList>
            <consortium name="WormBaseParasite"/>
        </authorList>
    </citation>
    <scope>IDENTIFICATION</scope>
</reference>
<dbReference type="GO" id="GO:0043235">
    <property type="term" value="C:receptor complex"/>
    <property type="evidence" value="ECO:0007669"/>
    <property type="project" value="TreeGrafter"/>
</dbReference>
<evidence type="ECO:0000259" key="1">
    <source>
        <dbReference type="PROSITE" id="PS50011"/>
    </source>
</evidence>
<dbReference type="InterPro" id="IPR000719">
    <property type="entry name" value="Prot_kinase_dom"/>
</dbReference>
<dbReference type="InterPro" id="IPR020635">
    <property type="entry name" value="Tyr_kinase_cat_dom"/>
</dbReference>
<dbReference type="SMART" id="SM00219">
    <property type="entry name" value="TyrKc"/>
    <property type="match status" value="1"/>
</dbReference>
<dbReference type="PANTHER" id="PTHR24416">
    <property type="entry name" value="TYROSINE-PROTEIN KINASE RECEPTOR"/>
    <property type="match status" value="1"/>
</dbReference>
<dbReference type="GO" id="GO:0004714">
    <property type="term" value="F:transmembrane receptor protein tyrosine kinase activity"/>
    <property type="evidence" value="ECO:0007669"/>
    <property type="project" value="TreeGrafter"/>
</dbReference>
<dbReference type="PANTHER" id="PTHR24416:SF611">
    <property type="entry name" value="TYROSINE-PROTEIN KINASE TRANSMEMBRANE RECEPTOR ROR"/>
    <property type="match status" value="1"/>
</dbReference>
<dbReference type="InterPro" id="IPR008266">
    <property type="entry name" value="Tyr_kinase_AS"/>
</dbReference>
<dbReference type="GO" id="GO:0007169">
    <property type="term" value="P:cell surface receptor protein tyrosine kinase signaling pathway"/>
    <property type="evidence" value="ECO:0007669"/>
    <property type="project" value="TreeGrafter"/>
</dbReference>
<dbReference type="Pfam" id="PF07714">
    <property type="entry name" value="PK_Tyr_Ser-Thr"/>
    <property type="match status" value="2"/>
</dbReference>
<proteinExistence type="predicted"/>